<dbReference type="AlphaFoldDB" id="A0A830HWP5"/>
<feature type="compositionally biased region" description="Basic and acidic residues" evidence="1">
    <location>
        <begin position="47"/>
        <end position="71"/>
    </location>
</feature>
<evidence type="ECO:0000256" key="1">
    <source>
        <dbReference type="SAM" id="MobiDB-lite"/>
    </source>
</evidence>
<reference evidence="2" key="1">
    <citation type="submission" date="2020-10" db="EMBL/GenBank/DDBJ databases">
        <title>Unveiling of a novel bifunctional photoreceptor, Dualchrome1, isolated from a cosmopolitan green alga.</title>
        <authorList>
            <person name="Suzuki S."/>
            <person name="Kawachi M."/>
        </authorList>
    </citation>
    <scope>NUCLEOTIDE SEQUENCE</scope>
    <source>
        <strain evidence="2">NIES 2893</strain>
    </source>
</reference>
<keyword evidence="3" id="KW-1185">Reference proteome</keyword>
<dbReference type="SUPFAM" id="SSF53335">
    <property type="entry name" value="S-adenosyl-L-methionine-dependent methyltransferases"/>
    <property type="match status" value="1"/>
</dbReference>
<dbReference type="EMBL" id="BNJQ01000035">
    <property type="protein sequence ID" value="GHP11594.1"/>
    <property type="molecule type" value="Genomic_DNA"/>
</dbReference>
<dbReference type="Proteomes" id="UP000660262">
    <property type="component" value="Unassembled WGS sequence"/>
</dbReference>
<sequence>MAAALRGTSPSHGTSRLFTALALGTSGPNGGLGSLTKSTVLASTSLHKEAVPEMPRERLAESALTEEDRSTSTESNQCTFTSLHEDVRDELMRCRWRALRPPPLIADVNLGGRGVGPDMPPNVAWIFATRGLGRYNYEDMAAHAPRPRNHHVHPYQTPGGEATSHLVHFEHGRPVWTDRLVRRMHAMARRKESLSPHDYPHGAEDVLLAARHFVRTPPAKALVVSAITPWLEVALLEWGVEEVFTVDYNPPVLRQTTKIAAENGDGDGDGDGDGSLMSRMRSLSSRELYKHIGAFELVVSFSGLEHDGLGRYGDPLDPDGDYAGAAEAAAMLAHGGTLLLSVPTGAVDDVEGQGHRIYGPHRFPRLVNATQLQLVGRAWDSRVVLGGLENADEPPQVYADDSQRGENENEPGQIRPTWQYQQVFALRRDDEHHVAGGWKDESCADRV</sequence>
<gene>
    <name evidence="2" type="ORF">PPROV_001032200</name>
</gene>
<protein>
    <submittedName>
        <fullName evidence="2">Uncharacterized protein</fullName>
    </submittedName>
</protein>
<proteinExistence type="predicted"/>
<evidence type="ECO:0000313" key="2">
    <source>
        <dbReference type="EMBL" id="GHP11594.1"/>
    </source>
</evidence>
<dbReference type="InterPro" id="IPR029063">
    <property type="entry name" value="SAM-dependent_MTases_sf"/>
</dbReference>
<dbReference type="OrthoDB" id="428346at2759"/>
<feature type="region of interest" description="Disordered" evidence="1">
    <location>
        <begin position="47"/>
        <end position="77"/>
    </location>
</feature>
<dbReference type="InterPro" id="IPR004951">
    <property type="entry name" value="DUF268_CAE_spp"/>
</dbReference>
<accession>A0A830HWP5</accession>
<name>A0A830HWP5_9CHLO</name>
<comment type="caution">
    <text evidence="2">The sequence shown here is derived from an EMBL/GenBank/DDBJ whole genome shotgun (WGS) entry which is preliminary data.</text>
</comment>
<evidence type="ECO:0000313" key="3">
    <source>
        <dbReference type="Proteomes" id="UP000660262"/>
    </source>
</evidence>
<feature type="region of interest" description="Disordered" evidence="1">
    <location>
        <begin position="390"/>
        <end position="415"/>
    </location>
</feature>
<organism evidence="2 3">
    <name type="scientific">Pycnococcus provasolii</name>
    <dbReference type="NCBI Taxonomy" id="41880"/>
    <lineage>
        <taxon>Eukaryota</taxon>
        <taxon>Viridiplantae</taxon>
        <taxon>Chlorophyta</taxon>
        <taxon>Pseudoscourfieldiophyceae</taxon>
        <taxon>Pseudoscourfieldiales</taxon>
        <taxon>Pycnococcaceae</taxon>
        <taxon>Pycnococcus</taxon>
    </lineage>
</organism>
<dbReference type="Gene3D" id="3.40.50.150">
    <property type="entry name" value="Vaccinia Virus protein VP39"/>
    <property type="match status" value="1"/>
</dbReference>
<dbReference type="Pfam" id="PF03269">
    <property type="entry name" value="DUF268"/>
    <property type="match status" value="1"/>
</dbReference>